<evidence type="ECO:0000313" key="3">
    <source>
        <dbReference type="Proteomes" id="UP000603200"/>
    </source>
</evidence>
<comment type="caution">
    <text evidence="2">The sequence shown here is derived from an EMBL/GenBank/DDBJ whole genome shotgun (WGS) entry which is preliminary data.</text>
</comment>
<dbReference type="EMBL" id="BOMN01000113">
    <property type="protein sequence ID" value="GIE24814.1"/>
    <property type="molecule type" value="Genomic_DNA"/>
</dbReference>
<organism evidence="2 3">
    <name type="scientific">Winogradskya humida</name>
    <dbReference type="NCBI Taxonomy" id="113566"/>
    <lineage>
        <taxon>Bacteria</taxon>
        <taxon>Bacillati</taxon>
        <taxon>Actinomycetota</taxon>
        <taxon>Actinomycetes</taxon>
        <taxon>Micromonosporales</taxon>
        <taxon>Micromonosporaceae</taxon>
        <taxon>Winogradskya</taxon>
    </lineage>
</organism>
<feature type="region of interest" description="Disordered" evidence="1">
    <location>
        <begin position="43"/>
        <end position="73"/>
    </location>
</feature>
<gene>
    <name evidence="2" type="ORF">Ahu01nite_079160</name>
</gene>
<keyword evidence="3" id="KW-1185">Reference proteome</keyword>
<name>A0ABQ4A1U0_9ACTN</name>
<reference evidence="2 3" key="1">
    <citation type="submission" date="2021-01" db="EMBL/GenBank/DDBJ databases">
        <title>Whole genome shotgun sequence of Actinoplanes humidus NBRC 14915.</title>
        <authorList>
            <person name="Komaki H."/>
            <person name="Tamura T."/>
        </authorList>
    </citation>
    <scope>NUCLEOTIDE SEQUENCE [LARGE SCALE GENOMIC DNA]</scope>
    <source>
        <strain evidence="2 3">NBRC 14915</strain>
    </source>
</reference>
<sequence length="73" mass="7819">MVAKIRIKCASCAAIPPVLSKIMPSRLTTGVHTVEDLPAAAADLNKRPRKIPGWDTLPSGSPDSSPKPHDRIH</sequence>
<accession>A0ABQ4A1U0</accession>
<dbReference type="Proteomes" id="UP000603200">
    <property type="component" value="Unassembled WGS sequence"/>
</dbReference>
<proteinExistence type="predicted"/>
<evidence type="ECO:0000256" key="1">
    <source>
        <dbReference type="SAM" id="MobiDB-lite"/>
    </source>
</evidence>
<protein>
    <submittedName>
        <fullName evidence="2">Uncharacterized protein</fullName>
    </submittedName>
</protein>
<evidence type="ECO:0000313" key="2">
    <source>
        <dbReference type="EMBL" id="GIE24814.1"/>
    </source>
</evidence>